<dbReference type="RefSeq" id="WP_006626796.1">
    <property type="nucleotide sequence ID" value="NZ_ADFR01000003.1"/>
</dbReference>
<protein>
    <submittedName>
        <fullName evidence="1">Uncharacterized protein</fullName>
    </submittedName>
</protein>
<comment type="caution">
    <text evidence="1">The sequence shown here is derived from an EMBL/GenBank/DDBJ whole genome shotgun (WGS) entry which is preliminary data.</text>
</comment>
<evidence type="ECO:0000313" key="2">
    <source>
        <dbReference type="Proteomes" id="UP000005017"/>
    </source>
</evidence>
<reference evidence="2" key="1">
    <citation type="submission" date="2009-12" db="EMBL/GenBank/DDBJ databases">
        <title>Sequence of Clostridiales genomosp. BVAB3 str. UPII9-5.</title>
        <authorList>
            <person name="Madupu R."/>
            <person name="Durkin A.S."/>
            <person name="Torralba M."/>
            <person name="Methe B."/>
            <person name="Sutton G.G."/>
            <person name="Strausberg R.L."/>
            <person name="Nelson K.E."/>
        </authorList>
    </citation>
    <scope>NUCLEOTIDE SEQUENCE [LARGE SCALE GENOMIC DNA]</scope>
    <source>
        <strain evidence="2">W1219</strain>
    </source>
</reference>
<dbReference type="Proteomes" id="UP000005017">
    <property type="component" value="Unassembled WGS sequence"/>
</dbReference>
<dbReference type="STRING" id="679192.HMPREF9013_0040"/>
<sequence length="63" mass="6948">MIDKNDSKALELFGKLATIKLEENQSEVTVMERVVQTQFIFIDSIQGVILGFGADNGVGFKVD</sequence>
<accession>D2MN25</accession>
<keyword evidence="2" id="KW-1185">Reference proteome</keyword>
<evidence type="ECO:0000313" key="1">
    <source>
        <dbReference type="EMBL" id="EFC05847.1"/>
    </source>
</evidence>
<dbReference type="EMBL" id="ADFR01000003">
    <property type="protein sequence ID" value="EFC05847.1"/>
    <property type="molecule type" value="Genomic_DNA"/>
</dbReference>
<organism evidence="1 2">
    <name type="scientific">Bulleidia extructa W1219</name>
    <dbReference type="NCBI Taxonomy" id="679192"/>
    <lineage>
        <taxon>Bacteria</taxon>
        <taxon>Bacillati</taxon>
        <taxon>Bacillota</taxon>
        <taxon>Erysipelotrichia</taxon>
        <taxon>Erysipelotrichales</taxon>
        <taxon>Erysipelotrichaceae</taxon>
        <taxon>Bulleidia</taxon>
    </lineage>
</organism>
<name>D2MN25_9FIRM</name>
<dbReference type="AlphaFoldDB" id="D2MN25"/>
<proteinExistence type="predicted"/>
<gene>
    <name evidence="1" type="ORF">HMPREF9013_0040</name>
</gene>